<protein>
    <submittedName>
        <fullName evidence="3">DUF2058 domain-containing protein</fullName>
    </submittedName>
</protein>
<dbReference type="AlphaFoldDB" id="A0A4R5LTH2"/>
<keyword evidence="4" id="KW-1185">Reference proteome</keyword>
<name>A0A4R5LTH2_9GAMM</name>
<keyword evidence="1" id="KW-0175">Coiled coil</keyword>
<accession>A0A4R5LTH2</accession>
<comment type="caution">
    <text evidence="3">The sequence shown here is derived from an EMBL/GenBank/DDBJ whole genome shotgun (WGS) entry which is preliminary data.</text>
</comment>
<dbReference type="EMBL" id="SMSE01000002">
    <property type="protein sequence ID" value="TDG14211.1"/>
    <property type="molecule type" value="Genomic_DNA"/>
</dbReference>
<dbReference type="Pfam" id="PF09831">
    <property type="entry name" value="DUF2058"/>
    <property type="match status" value="1"/>
</dbReference>
<proteinExistence type="predicted"/>
<feature type="coiled-coil region" evidence="1">
    <location>
        <begin position="54"/>
        <end position="86"/>
    </location>
</feature>
<evidence type="ECO:0000256" key="1">
    <source>
        <dbReference type="SAM" id="Coils"/>
    </source>
</evidence>
<dbReference type="Proteomes" id="UP000295554">
    <property type="component" value="Unassembled WGS sequence"/>
</dbReference>
<feature type="region of interest" description="Disordered" evidence="2">
    <location>
        <begin position="1"/>
        <end position="37"/>
    </location>
</feature>
<sequence>MVGSLKDQLLKAGLTDEKKARQMEKEKRKQARVARSSGVELVNEAKAAARQALAEKAERDRALNQARNSKAERKAINAQIKQLIETNKLATGKGDIGFNFTDGKKVKKVYVSPMEQKQLSAGRLAIVKQGDKYEIVPWPVAEKIAERDSSRVIDCTDSSEPELNEEEKDWYKDYEIPDDLMW</sequence>
<organism evidence="3 4">
    <name type="scientific">Seongchinamella unica</name>
    <dbReference type="NCBI Taxonomy" id="2547392"/>
    <lineage>
        <taxon>Bacteria</taxon>
        <taxon>Pseudomonadati</taxon>
        <taxon>Pseudomonadota</taxon>
        <taxon>Gammaproteobacteria</taxon>
        <taxon>Cellvibrionales</taxon>
        <taxon>Halieaceae</taxon>
        <taxon>Seongchinamella</taxon>
    </lineage>
</organism>
<dbReference type="OrthoDB" id="5294470at2"/>
<evidence type="ECO:0000313" key="4">
    <source>
        <dbReference type="Proteomes" id="UP000295554"/>
    </source>
</evidence>
<evidence type="ECO:0000256" key="2">
    <source>
        <dbReference type="SAM" id="MobiDB-lite"/>
    </source>
</evidence>
<feature type="compositionally biased region" description="Basic and acidic residues" evidence="2">
    <location>
        <begin position="14"/>
        <end position="27"/>
    </location>
</feature>
<gene>
    <name evidence="3" type="ORF">E2F43_07905</name>
</gene>
<evidence type="ECO:0000313" key="3">
    <source>
        <dbReference type="EMBL" id="TDG14211.1"/>
    </source>
</evidence>
<dbReference type="InterPro" id="IPR018636">
    <property type="entry name" value="DUF2058"/>
</dbReference>
<reference evidence="3 4" key="1">
    <citation type="submission" date="2019-03" db="EMBL/GenBank/DDBJ databases">
        <title>Seongchinamella monodicae gen. nov., sp. nov., a novel member of the Gammaproteobacteria isolated from a tidal mudflat of beach.</title>
        <authorList>
            <person name="Yang H.G."/>
            <person name="Kang J.W."/>
            <person name="Lee S.D."/>
        </authorList>
    </citation>
    <scope>NUCLEOTIDE SEQUENCE [LARGE SCALE GENOMIC DNA]</scope>
    <source>
        <strain evidence="3 4">GH4-78</strain>
    </source>
</reference>